<keyword evidence="4" id="KW-1185">Reference proteome</keyword>
<gene>
    <name evidence="3" type="ORF">FGL98_01580</name>
</gene>
<dbReference type="InterPro" id="IPR012912">
    <property type="entry name" value="Plasmid_pRiA4b_Orf3-like"/>
</dbReference>
<dbReference type="Pfam" id="PF07929">
    <property type="entry name" value="PRiA4_ORF3"/>
    <property type="match status" value="1"/>
</dbReference>
<dbReference type="EMBL" id="VCQV01000002">
    <property type="protein sequence ID" value="TWP38514.1"/>
    <property type="molecule type" value="Genomic_DNA"/>
</dbReference>
<accession>A0A563E9N4</accession>
<dbReference type="SUPFAM" id="SSF159941">
    <property type="entry name" value="MM3350-like"/>
    <property type="match status" value="1"/>
</dbReference>
<dbReference type="OrthoDB" id="9816539at2"/>
<organism evidence="3 4">
    <name type="scientific">Leekyejoonella antrihumi</name>
    <dbReference type="NCBI Taxonomy" id="1660198"/>
    <lineage>
        <taxon>Bacteria</taxon>
        <taxon>Bacillati</taxon>
        <taxon>Actinomycetota</taxon>
        <taxon>Actinomycetes</taxon>
        <taxon>Micrococcales</taxon>
        <taxon>Dermacoccaceae</taxon>
        <taxon>Leekyejoonella</taxon>
    </lineage>
</organism>
<feature type="region of interest" description="Disordered" evidence="1">
    <location>
        <begin position="518"/>
        <end position="552"/>
    </location>
</feature>
<dbReference type="Proteomes" id="UP000320244">
    <property type="component" value="Unassembled WGS sequence"/>
</dbReference>
<evidence type="ECO:0000259" key="2">
    <source>
        <dbReference type="Pfam" id="PF07929"/>
    </source>
</evidence>
<reference evidence="3 4" key="2">
    <citation type="submission" date="2019-08" db="EMBL/GenBank/DDBJ databases">
        <title>Jejuicoccus antrihumi gen. nov., sp. nov., a new member of the family Dermacoccaceae isolated from a cave.</title>
        <authorList>
            <person name="Schumann P."/>
            <person name="Kim I.S."/>
        </authorList>
    </citation>
    <scope>NUCLEOTIDE SEQUENCE [LARGE SCALE GENOMIC DNA]</scope>
    <source>
        <strain evidence="3 4">C5-26</strain>
    </source>
</reference>
<protein>
    <submittedName>
        <fullName evidence="3">Plasmid pRiA4b ORF-3 family protein</fullName>
    </submittedName>
</protein>
<evidence type="ECO:0000313" key="3">
    <source>
        <dbReference type="EMBL" id="TWP38514.1"/>
    </source>
</evidence>
<name>A0A563E9N4_9MICO</name>
<comment type="caution">
    <text evidence="3">The sequence shown here is derived from an EMBL/GenBank/DDBJ whole genome shotgun (WGS) entry which is preliminary data.</text>
</comment>
<evidence type="ECO:0000313" key="4">
    <source>
        <dbReference type="Proteomes" id="UP000320244"/>
    </source>
</evidence>
<feature type="domain" description="Plasmid pRiA4b Orf3-like" evidence="2">
    <location>
        <begin position="70"/>
        <end position="243"/>
    </location>
</feature>
<dbReference type="PANTHER" id="PTHR41878">
    <property type="entry name" value="LEXA REPRESSOR-RELATED"/>
    <property type="match status" value="1"/>
</dbReference>
<reference evidence="3 4" key="1">
    <citation type="submission" date="2019-05" db="EMBL/GenBank/DDBJ databases">
        <authorList>
            <person name="Lee S.D."/>
        </authorList>
    </citation>
    <scope>NUCLEOTIDE SEQUENCE [LARGE SCALE GENOMIC DNA]</scope>
    <source>
        <strain evidence="3 4">C5-26</strain>
    </source>
</reference>
<dbReference type="PANTHER" id="PTHR41878:SF1">
    <property type="entry name" value="TNPR PROTEIN"/>
    <property type="match status" value="1"/>
</dbReference>
<feature type="compositionally biased region" description="Low complexity" evidence="1">
    <location>
        <begin position="535"/>
        <end position="546"/>
    </location>
</feature>
<proteinExistence type="predicted"/>
<dbReference type="InterPro" id="IPR024047">
    <property type="entry name" value="MM3350-like_sf"/>
</dbReference>
<dbReference type="AlphaFoldDB" id="A0A563E9N4"/>
<sequence>MPTKKRTPSEAEVLAQQLADQLLEGDPTPEQLREAFGGLLGSAPFEVAFDDPFLPSPIELPDPPAEPLTFTIRVDLRHVKPPVWRLLEIPGDTTLDQVSDVLQLAMGWAGYHLHRFELHTGGGRPGPYFVNADNEEPGAGTHEADARLDQVLHQAGDKLHYEYDFGDAWEHLLQVKKVTPGRADRVRCVGGRRACPPEDCGGMSGYEEILEMLATPKEQLDEWGQERVDWMPEGFDPAEFDIAETDSALEQWSSGDLQLGGPMPPVSLLPLLKQSPFPPDELLDLIGAAHLDDQTPEPSTDVAARMVHPWLVLMREIGDGLKLTEAGYLPPASVKRVFDGLGLDSHWIGKGNREDQTPPVADLRASAQALGLIRKRKGMLLPTATGTKLGGAPDDLIGTAVDPIALLRHIQGRLPLEKSGFGHQAALLLLLVVAVGARPGEGSAPAADLLTGLGWRSDQDHPVFPIAVHDHAGLTYAVLEHLHWAAGGTDHGKPPSTPDPVRDVARRALGGEEITPDMLQFAPMPGDPRVTMSRPSASQPSASPEPADLPDPEELVETATGALLDGIAEARHPLAAELALCPVFATFQLAAPDDLDERQLSMAMTTMLAEIISSAESVGGPNALGMLRVASVLGPEVTRARAQVGADRLAAAGVPDRPWATRVGKPDLLRAWRYGDHLGEQESIGLLFDYRGREHAVMVLIDHLLGGGVKDCWVAEGRQAKKLHDDIRRELVSRTEAFFEDIDAAEAVTLLESALAQSTCPEQEDQIEDVALYLDLLRARVEHLRQIAPGSH</sequence>
<evidence type="ECO:0000256" key="1">
    <source>
        <dbReference type="SAM" id="MobiDB-lite"/>
    </source>
</evidence>
<dbReference type="Gene3D" id="3.10.290.30">
    <property type="entry name" value="MM3350-like"/>
    <property type="match status" value="1"/>
</dbReference>
<dbReference type="RefSeq" id="WP_146314917.1">
    <property type="nucleotide sequence ID" value="NZ_VCQV01000002.1"/>
</dbReference>